<keyword evidence="7" id="KW-0479">Metal-binding</keyword>
<comment type="similarity">
    <text evidence="4">Belongs to the peptidase M29 family.</text>
</comment>
<dbReference type="InterPro" id="IPR000787">
    <property type="entry name" value="Peptidase_M29"/>
</dbReference>
<dbReference type="GO" id="GO:0006508">
    <property type="term" value="P:proteolysis"/>
    <property type="evidence" value="ECO:0007669"/>
    <property type="project" value="UniProtKB-KW"/>
</dbReference>
<evidence type="ECO:0000256" key="8">
    <source>
        <dbReference type="ARBA" id="ARBA00022801"/>
    </source>
</evidence>
<dbReference type="EMBL" id="AP024412">
    <property type="protein sequence ID" value="BCR36500.1"/>
    <property type="molecule type" value="Genomic_DNA"/>
</dbReference>
<dbReference type="Proteomes" id="UP000620133">
    <property type="component" value="Chromosome"/>
</dbReference>
<protein>
    <submittedName>
        <fullName evidence="10">Aminopeptidase</fullName>
    </submittedName>
</protein>
<evidence type="ECO:0000256" key="4">
    <source>
        <dbReference type="ARBA" id="ARBA00008236"/>
    </source>
</evidence>
<keyword evidence="8" id="KW-0378">Hydrolase</keyword>
<evidence type="ECO:0000256" key="1">
    <source>
        <dbReference type="ARBA" id="ARBA00001941"/>
    </source>
</evidence>
<dbReference type="InterPro" id="IPR052170">
    <property type="entry name" value="M29_Exopeptidase"/>
</dbReference>
<dbReference type="PANTHER" id="PTHR34448:SF3">
    <property type="entry name" value="AMINOPEPTIDASE AMPS"/>
    <property type="match status" value="1"/>
</dbReference>
<name>A0A7U9TII3_9MOLU</name>
<dbReference type="GO" id="GO:0046872">
    <property type="term" value="F:metal ion binding"/>
    <property type="evidence" value="ECO:0007669"/>
    <property type="project" value="UniProtKB-KW"/>
</dbReference>
<keyword evidence="11" id="KW-1185">Reference proteome</keyword>
<dbReference type="PRINTS" id="PR00919">
    <property type="entry name" value="THERMOPTASE"/>
</dbReference>
<proteinExistence type="inferred from homology"/>
<comment type="cofactor">
    <cofactor evidence="3">
        <name>Zn(2+)</name>
        <dbReference type="ChEBI" id="CHEBI:29105"/>
    </cofactor>
</comment>
<dbReference type="AlphaFoldDB" id="A0A7U9TII3"/>
<dbReference type="KEGG" id="manr:MPAN_013930"/>
<evidence type="ECO:0000256" key="3">
    <source>
        <dbReference type="ARBA" id="ARBA00001947"/>
    </source>
</evidence>
<dbReference type="PANTHER" id="PTHR34448">
    <property type="entry name" value="AMINOPEPTIDASE"/>
    <property type="match status" value="1"/>
</dbReference>
<evidence type="ECO:0000256" key="5">
    <source>
        <dbReference type="ARBA" id="ARBA00022438"/>
    </source>
</evidence>
<sequence length="411" mass="46503">MPKKELIKKLAELAVKVGANVQKDQVVVIRTSTETKALAREIAEQAYLAGAKRVHVQWNDEYVSHQTLLHASLEELQNVPKYLVDQYQYFVDRGACFISIASPIPGLNKDVDSNKSQKSGIAMQKAVSFFREFLMGNKSQWTIVSEPNKVWAKQVFPELDEDKAVEKLWDAILNASRVTEKNDPILEWKEHNAILLAHNQVLNNYNFKQLHFKNSLGTDLVVELVKNHVWAGGGETAANGAYFNPNIPTEENFTMPYKWGTRGKVFATKPLNYQGKLIDKFWLEFKDGKVIDFYAEKENEALTNLLDTDEGSRYIGEIALISHDSPISNTDILFLNTLFDENASCHMALGRAYPMNIKNGVNLEMSELVKHGYNNSMVHSDFMFGSEDMEIIGLTQDGKEVQVFSKGNFVI</sequence>
<organism evidence="10 11">
    <name type="scientific">Mariniplasma anaerobium</name>
    <dbReference type="NCBI Taxonomy" id="2735436"/>
    <lineage>
        <taxon>Bacteria</taxon>
        <taxon>Bacillati</taxon>
        <taxon>Mycoplasmatota</taxon>
        <taxon>Mollicutes</taxon>
        <taxon>Acholeplasmatales</taxon>
        <taxon>Acholeplasmataceae</taxon>
        <taxon>Mariniplasma</taxon>
    </lineage>
</organism>
<gene>
    <name evidence="10" type="ORF">MPAN_013930</name>
</gene>
<comment type="cofactor">
    <cofactor evidence="2">
        <name>Mg(2+)</name>
        <dbReference type="ChEBI" id="CHEBI:18420"/>
    </cofactor>
</comment>
<comment type="cofactor">
    <cofactor evidence="1">
        <name>Co(2+)</name>
        <dbReference type="ChEBI" id="CHEBI:48828"/>
    </cofactor>
</comment>
<reference evidence="10" key="1">
    <citation type="submission" date="2021-01" db="EMBL/GenBank/DDBJ databases">
        <title>Draft genome sequence of Acholeplasmataceae bacterium strain Mahy22.</title>
        <authorList>
            <person name="Watanabe M."/>
            <person name="Kojima H."/>
            <person name="Fukui M."/>
        </authorList>
    </citation>
    <scope>NUCLEOTIDE SEQUENCE</scope>
    <source>
        <strain evidence="10">Mahy22</strain>
    </source>
</reference>
<keyword evidence="9" id="KW-0482">Metalloprotease</keyword>
<keyword evidence="6" id="KW-0645">Protease</keyword>
<keyword evidence="5 10" id="KW-0031">Aminopeptidase</keyword>
<dbReference type="RefSeq" id="WP_176239889.1">
    <property type="nucleotide sequence ID" value="NZ_AP024412.1"/>
</dbReference>
<evidence type="ECO:0000256" key="9">
    <source>
        <dbReference type="ARBA" id="ARBA00023049"/>
    </source>
</evidence>
<dbReference type="Pfam" id="PF02073">
    <property type="entry name" value="Peptidase_M29"/>
    <property type="match status" value="1"/>
</dbReference>
<evidence type="ECO:0000256" key="2">
    <source>
        <dbReference type="ARBA" id="ARBA00001946"/>
    </source>
</evidence>
<evidence type="ECO:0000256" key="7">
    <source>
        <dbReference type="ARBA" id="ARBA00022723"/>
    </source>
</evidence>
<evidence type="ECO:0000313" key="10">
    <source>
        <dbReference type="EMBL" id="BCR36500.1"/>
    </source>
</evidence>
<accession>A0A7U9TII3</accession>
<evidence type="ECO:0000256" key="6">
    <source>
        <dbReference type="ARBA" id="ARBA00022670"/>
    </source>
</evidence>
<evidence type="ECO:0000313" key="11">
    <source>
        <dbReference type="Proteomes" id="UP000620133"/>
    </source>
</evidence>
<dbReference type="GO" id="GO:0004177">
    <property type="term" value="F:aminopeptidase activity"/>
    <property type="evidence" value="ECO:0007669"/>
    <property type="project" value="UniProtKB-KW"/>
</dbReference>
<dbReference type="InterPro" id="IPR035097">
    <property type="entry name" value="M29_N-terminal"/>
</dbReference>
<dbReference type="Gene3D" id="3.40.1830.10">
    <property type="entry name" value="Thermophilic metalloprotease (M29)"/>
    <property type="match status" value="1"/>
</dbReference>
<dbReference type="GO" id="GO:0008237">
    <property type="term" value="F:metallopeptidase activity"/>
    <property type="evidence" value="ECO:0007669"/>
    <property type="project" value="UniProtKB-KW"/>
</dbReference>
<dbReference type="SUPFAM" id="SSF144052">
    <property type="entry name" value="Thermophilic metalloprotease-like"/>
    <property type="match status" value="1"/>
</dbReference>